<sequence length="510" mass="54650">MAPPNPTKILLKNGTLLIHGENDKVTPRRADLLIEGDRIAQIGHNIAANSNTKVLDCEGKIISPGFISTHHHLWQTQLKGRHANHTLLDYLPRGNYVGALMTAEDVFWGELAGALEAVDGGITTAVDHAHANVGPEYPPTMIQALAASGIRAVYCYCAPRKVTWSPFSASDDYTSPDALAGWKSLAAQAPFGSGRVQLGYSADNIWLPADQLKPLYAELRAAGAKVITTHACSGPSFGSGPSAAQILAGHDLLGPDVILSHANFPQDGDAALIANGGAWISATPNTEIQMGWPPVALLPEFEARSSLGVDTHTWGSAFMPGQMRLGLQHARHERQGELRKEGKWSRRTGIDVEQAFNLGTVGGARAVGMEGELGRIKVGAKADLVVFDTDSTSMFPAAEENPVAAIVLHSSERDVETVIVGGVVRKEGGKLLPVSVANDVQGAKDLGLEGTQLEWKEVAKKLLKSRTSIIEREGDVDMDAAEESILNSGFMNQKALVDYAQQRLDKFRLY</sequence>
<accession>A0A8H6MVH8</accession>
<dbReference type="Proteomes" id="UP000652219">
    <property type="component" value="Unassembled WGS sequence"/>
</dbReference>
<feature type="domain" description="Amidohydrolase-related" evidence="2">
    <location>
        <begin position="61"/>
        <end position="424"/>
    </location>
</feature>
<organism evidence="3 4">
    <name type="scientific">Colletotrichum sojae</name>
    <dbReference type="NCBI Taxonomy" id="2175907"/>
    <lineage>
        <taxon>Eukaryota</taxon>
        <taxon>Fungi</taxon>
        <taxon>Dikarya</taxon>
        <taxon>Ascomycota</taxon>
        <taxon>Pezizomycotina</taxon>
        <taxon>Sordariomycetes</taxon>
        <taxon>Hypocreomycetidae</taxon>
        <taxon>Glomerellales</taxon>
        <taxon>Glomerellaceae</taxon>
        <taxon>Colletotrichum</taxon>
        <taxon>Colletotrichum orchidearum species complex</taxon>
    </lineage>
</organism>
<keyword evidence="1 3" id="KW-0378">Hydrolase</keyword>
<dbReference type="Gene3D" id="3.20.20.140">
    <property type="entry name" value="Metal-dependent hydrolases"/>
    <property type="match status" value="1"/>
</dbReference>
<protein>
    <submittedName>
        <fullName evidence="3">Amidohydrolase family protein</fullName>
    </submittedName>
</protein>
<evidence type="ECO:0000259" key="2">
    <source>
        <dbReference type="Pfam" id="PF01979"/>
    </source>
</evidence>
<keyword evidence="4" id="KW-1185">Reference proteome</keyword>
<evidence type="ECO:0000313" key="4">
    <source>
        <dbReference type="Proteomes" id="UP000652219"/>
    </source>
</evidence>
<dbReference type="EMBL" id="WIGN01000084">
    <property type="protein sequence ID" value="KAF6810634.1"/>
    <property type="molecule type" value="Genomic_DNA"/>
</dbReference>
<dbReference type="Pfam" id="PF01979">
    <property type="entry name" value="Amidohydro_1"/>
    <property type="match status" value="1"/>
</dbReference>
<dbReference type="Gene3D" id="2.30.40.10">
    <property type="entry name" value="Urease, subunit C, domain 1"/>
    <property type="match status" value="1"/>
</dbReference>
<comment type="caution">
    <text evidence="3">The sequence shown here is derived from an EMBL/GenBank/DDBJ whole genome shotgun (WGS) entry which is preliminary data.</text>
</comment>
<dbReference type="InterPro" id="IPR006680">
    <property type="entry name" value="Amidohydro-rel"/>
</dbReference>
<dbReference type="InterPro" id="IPR011059">
    <property type="entry name" value="Metal-dep_hydrolase_composite"/>
</dbReference>
<proteinExistence type="predicted"/>
<evidence type="ECO:0000256" key="1">
    <source>
        <dbReference type="ARBA" id="ARBA00022801"/>
    </source>
</evidence>
<dbReference type="InterPro" id="IPR050287">
    <property type="entry name" value="MTA/SAH_deaminase"/>
</dbReference>
<dbReference type="PANTHER" id="PTHR43794:SF11">
    <property type="entry name" value="AMIDOHYDROLASE-RELATED DOMAIN-CONTAINING PROTEIN"/>
    <property type="match status" value="1"/>
</dbReference>
<dbReference type="PANTHER" id="PTHR43794">
    <property type="entry name" value="AMINOHYDROLASE SSNA-RELATED"/>
    <property type="match status" value="1"/>
</dbReference>
<name>A0A8H6MVH8_9PEZI</name>
<gene>
    <name evidence="3" type="ORF">CSOJ01_06194</name>
</gene>
<reference evidence="3 4" key="1">
    <citation type="journal article" date="2020" name="Phytopathology">
        <title>Genome Sequence Resources of Colletotrichum truncatum, C. plurivorum, C. musicola, and C. sojae: Four Species Pathogenic to Soybean (Glycine max).</title>
        <authorList>
            <person name="Rogerio F."/>
            <person name="Boufleur T.R."/>
            <person name="Ciampi-Guillardi M."/>
            <person name="Sukno S.A."/>
            <person name="Thon M.R."/>
            <person name="Massola Junior N.S."/>
            <person name="Baroncelli R."/>
        </authorList>
    </citation>
    <scope>NUCLEOTIDE SEQUENCE [LARGE SCALE GENOMIC DNA]</scope>
    <source>
        <strain evidence="3 4">LFN0009</strain>
    </source>
</reference>
<dbReference type="GO" id="GO:0016810">
    <property type="term" value="F:hydrolase activity, acting on carbon-nitrogen (but not peptide) bonds"/>
    <property type="evidence" value="ECO:0007669"/>
    <property type="project" value="InterPro"/>
</dbReference>
<dbReference type="SUPFAM" id="SSF51556">
    <property type="entry name" value="Metallo-dependent hydrolases"/>
    <property type="match status" value="1"/>
</dbReference>
<dbReference type="InterPro" id="IPR032466">
    <property type="entry name" value="Metal_Hydrolase"/>
</dbReference>
<evidence type="ECO:0000313" key="3">
    <source>
        <dbReference type="EMBL" id="KAF6810634.1"/>
    </source>
</evidence>
<dbReference type="SUPFAM" id="SSF51338">
    <property type="entry name" value="Composite domain of metallo-dependent hydrolases"/>
    <property type="match status" value="1"/>
</dbReference>
<dbReference type="AlphaFoldDB" id="A0A8H6MVH8"/>